<evidence type="ECO:0000313" key="1">
    <source>
        <dbReference type="EMBL" id="NYZ20442.1"/>
    </source>
</evidence>
<evidence type="ECO:0008006" key="3">
    <source>
        <dbReference type="Google" id="ProtNLM"/>
    </source>
</evidence>
<dbReference type="Proteomes" id="UP000584642">
    <property type="component" value="Unassembled WGS sequence"/>
</dbReference>
<accession>A0ABX2T8N7</accession>
<dbReference type="EMBL" id="JABFDB010000008">
    <property type="protein sequence ID" value="NYZ20442.1"/>
    <property type="molecule type" value="Genomic_DNA"/>
</dbReference>
<proteinExistence type="predicted"/>
<comment type="caution">
    <text evidence="1">The sequence shown here is derived from an EMBL/GenBank/DDBJ whole genome shotgun (WGS) entry which is preliminary data.</text>
</comment>
<sequence length="62" mass="6154">MTSIEIDTAVTLVTLDAVLDVVEAALDAPDRAAVIAAVGDAIAALEALQSRLLAGAEYAGSA</sequence>
<name>A0ABX2T8N7_9PROT</name>
<gene>
    <name evidence="1" type="ORF">HND93_12025</name>
</gene>
<evidence type="ECO:0000313" key="2">
    <source>
        <dbReference type="Proteomes" id="UP000584642"/>
    </source>
</evidence>
<dbReference type="RefSeq" id="WP_180282221.1">
    <property type="nucleotide sequence ID" value="NZ_JABFDB010000008.1"/>
</dbReference>
<protein>
    <recommendedName>
        <fullName evidence="3">HNH endonuclease</fullName>
    </recommendedName>
</protein>
<keyword evidence="2" id="KW-1185">Reference proteome</keyword>
<reference evidence="1 2" key="1">
    <citation type="submission" date="2020-05" db="EMBL/GenBank/DDBJ databases">
        <title>Azospirillum oleiclasticum sp. nov, a nitrogen-fixing and heavy crude oil-emulsifying bacterium isolated from the crude oil of Yumen Oilfield.</title>
        <authorList>
            <person name="Wu D."/>
            <person name="Cai M."/>
            <person name="Zhang X."/>
        </authorList>
    </citation>
    <scope>NUCLEOTIDE SEQUENCE [LARGE SCALE GENOMIC DNA]</scope>
    <source>
        <strain evidence="1 2">ROY-1-1-2</strain>
    </source>
</reference>
<organism evidence="1 2">
    <name type="scientific">Azospirillum oleiclasticum</name>
    <dbReference type="NCBI Taxonomy" id="2735135"/>
    <lineage>
        <taxon>Bacteria</taxon>
        <taxon>Pseudomonadati</taxon>
        <taxon>Pseudomonadota</taxon>
        <taxon>Alphaproteobacteria</taxon>
        <taxon>Rhodospirillales</taxon>
        <taxon>Azospirillaceae</taxon>
        <taxon>Azospirillum</taxon>
    </lineage>
</organism>